<organism evidence="8 9">
    <name type="scientific">Novispirillum itersonii</name>
    <name type="common">Aquaspirillum itersonii</name>
    <dbReference type="NCBI Taxonomy" id="189"/>
    <lineage>
        <taxon>Bacteria</taxon>
        <taxon>Pseudomonadati</taxon>
        <taxon>Pseudomonadota</taxon>
        <taxon>Alphaproteobacteria</taxon>
        <taxon>Rhodospirillales</taxon>
        <taxon>Novispirillaceae</taxon>
        <taxon>Novispirillum</taxon>
    </lineage>
</organism>
<dbReference type="AlphaFoldDB" id="A0A7W9ZCA4"/>
<dbReference type="GO" id="GO:0020037">
    <property type="term" value="F:heme binding"/>
    <property type="evidence" value="ECO:0007669"/>
    <property type="project" value="TreeGrafter"/>
</dbReference>
<name>A0A7W9ZCA4_NOVIT</name>
<feature type="transmembrane region" description="Helical" evidence="6">
    <location>
        <begin position="12"/>
        <end position="30"/>
    </location>
</feature>
<keyword evidence="5 6" id="KW-0472">Membrane</keyword>
<feature type="transmembrane region" description="Helical" evidence="6">
    <location>
        <begin position="95"/>
        <end position="115"/>
    </location>
</feature>
<dbReference type="PANTHER" id="PTHR30485">
    <property type="entry name" value="NI/FE-HYDROGENASE 1 B-TYPE CYTOCHROME SUBUNIT"/>
    <property type="match status" value="1"/>
</dbReference>
<evidence type="ECO:0000256" key="4">
    <source>
        <dbReference type="ARBA" id="ARBA00022989"/>
    </source>
</evidence>
<dbReference type="InterPro" id="IPR016174">
    <property type="entry name" value="Di-haem_cyt_TM"/>
</dbReference>
<evidence type="ECO:0000256" key="1">
    <source>
        <dbReference type="ARBA" id="ARBA00004651"/>
    </source>
</evidence>
<feature type="transmembrane region" description="Helical" evidence="6">
    <location>
        <begin position="36"/>
        <end position="57"/>
    </location>
</feature>
<dbReference type="GO" id="GO:0022904">
    <property type="term" value="P:respiratory electron transport chain"/>
    <property type="evidence" value="ECO:0007669"/>
    <property type="project" value="InterPro"/>
</dbReference>
<evidence type="ECO:0000256" key="6">
    <source>
        <dbReference type="SAM" id="Phobius"/>
    </source>
</evidence>
<keyword evidence="4 6" id="KW-1133">Transmembrane helix</keyword>
<proteinExistence type="predicted"/>
<dbReference type="InterPro" id="IPR011577">
    <property type="entry name" value="Cyt_b561_bac/Ni-Hgenase"/>
</dbReference>
<protein>
    <submittedName>
        <fullName evidence="8">Cytochrome b</fullName>
    </submittedName>
</protein>
<gene>
    <name evidence="8" type="ORF">FHS48_000116</name>
</gene>
<accession>A0A7W9ZCA4</accession>
<evidence type="ECO:0000256" key="3">
    <source>
        <dbReference type="ARBA" id="ARBA00022692"/>
    </source>
</evidence>
<dbReference type="InterPro" id="IPR051542">
    <property type="entry name" value="Hydrogenase_cytochrome"/>
</dbReference>
<comment type="caution">
    <text evidence="8">The sequence shown here is derived from an EMBL/GenBank/DDBJ whole genome shotgun (WGS) entry which is preliminary data.</text>
</comment>
<evidence type="ECO:0000256" key="2">
    <source>
        <dbReference type="ARBA" id="ARBA00022475"/>
    </source>
</evidence>
<dbReference type="GO" id="GO:0009055">
    <property type="term" value="F:electron transfer activity"/>
    <property type="evidence" value="ECO:0007669"/>
    <property type="project" value="InterPro"/>
</dbReference>
<dbReference type="RefSeq" id="WP_260402276.1">
    <property type="nucleotide sequence ID" value="NZ_JACIIX010000001.1"/>
</dbReference>
<dbReference type="Pfam" id="PF01292">
    <property type="entry name" value="Ni_hydr_CYTB"/>
    <property type="match status" value="1"/>
</dbReference>
<evidence type="ECO:0000313" key="8">
    <source>
        <dbReference type="EMBL" id="MBB6208735.1"/>
    </source>
</evidence>
<feature type="transmembrane region" description="Helical" evidence="6">
    <location>
        <begin position="135"/>
        <end position="152"/>
    </location>
</feature>
<feature type="domain" description="Cytochrome b561 bacterial/Ni-hydrogenase" evidence="7">
    <location>
        <begin position="7"/>
        <end position="168"/>
    </location>
</feature>
<sequence length="175" mass="19414">MMRRIRVWDPLVRLFHWSLVGLFAANSLFVDDESRLHHWVGYAVLGLVAVRGLWGLVGSRHARFSDFPPSVSASLEQVSDLATGRTPLHVGHTPLGALMIYNLLLCLLVIGGSGWLMTTDAFWGVEWPEQVHEAAVLWAQICVGLHVAAVLWESRRTGINLPKAMVTGYKDVPHA</sequence>
<keyword evidence="2" id="KW-1003">Cell membrane</keyword>
<reference evidence="8 9" key="1">
    <citation type="submission" date="2020-08" db="EMBL/GenBank/DDBJ databases">
        <title>Genomic Encyclopedia of Type Strains, Phase IV (KMG-IV): sequencing the most valuable type-strain genomes for metagenomic binning, comparative biology and taxonomic classification.</title>
        <authorList>
            <person name="Goeker M."/>
        </authorList>
    </citation>
    <scope>NUCLEOTIDE SEQUENCE [LARGE SCALE GENOMIC DNA]</scope>
    <source>
        <strain evidence="8 9">DSM 11590</strain>
    </source>
</reference>
<evidence type="ECO:0000313" key="9">
    <source>
        <dbReference type="Proteomes" id="UP000544872"/>
    </source>
</evidence>
<evidence type="ECO:0000256" key="5">
    <source>
        <dbReference type="ARBA" id="ARBA00023136"/>
    </source>
</evidence>
<keyword evidence="3 6" id="KW-0812">Transmembrane</keyword>
<dbReference type="Proteomes" id="UP000544872">
    <property type="component" value="Unassembled WGS sequence"/>
</dbReference>
<keyword evidence="9" id="KW-1185">Reference proteome</keyword>
<dbReference type="Gene3D" id="1.20.950.20">
    <property type="entry name" value="Transmembrane di-heme cytochromes, Chain C"/>
    <property type="match status" value="1"/>
</dbReference>
<comment type="subcellular location">
    <subcellularLocation>
        <location evidence="1">Cell membrane</location>
        <topology evidence="1">Multi-pass membrane protein</topology>
    </subcellularLocation>
</comment>
<dbReference type="SUPFAM" id="SSF81342">
    <property type="entry name" value="Transmembrane di-heme cytochromes"/>
    <property type="match status" value="1"/>
</dbReference>
<evidence type="ECO:0000259" key="7">
    <source>
        <dbReference type="Pfam" id="PF01292"/>
    </source>
</evidence>
<dbReference type="GO" id="GO:0005886">
    <property type="term" value="C:plasma membrane"/>
    <property type="evidence" value="ECO:0007669"/>
    <property type="project" value="UniProtKB-SubCell"/>
</dbReference>
<dbReference type="EMBL" id="JACIIX010000001">
    <property type="protein sequence ID" value="MBB6208735.1"/>
    <property type="molecule type" value="Genomic_DNA"/>
</dbReference>
<dbReference type="PANTHER" id="PTHR30485:SF2">
    <property type="entry name" value="BLL0597 PROTEIN"/>
    <property type="match status" value="1"/>
</dbReference>